<proteinExistence type="predicted"/>
<keyword evidence="2" id="KW-1185">Reference proteome</keyword>
<evidence type="ECO:0000313" key="2">
    <source>
        <dbReference type="Proteomes" id="UP000095287"/>
    </source>
</evidence>
<protein>
    <submittedName>
        <fullName evidence="3">Histone deacetylase</fullName>
    </submittedName>
</protein>
<name>A0A1I7Z8F9_9BILA</name>
<evidence type="ECO:0000256" key="1">
    <source>
        <dbReference type="SAM" id="MobiDB-lite"/>
    </source>
</evidence>
<dbReference type="Proteomes" id="UP000095287">
    <property type="component" value="Unplaced"/>
</dbReference>
<evidence type="ECO:0000313" key="3">
    <source>
        <dbReference type="WBParaSite" id="L893_g2365.t1"/>
    </source>
</evidence>
<reference evidence="3" key="1">
    <citation type="submission" date="2016-11" db="UniProtKB">
        <authorList>
            <consortium name="WormBaseParasite"/>
        </authorList>
    </citation>
    <scope>IDENTIFICATION</scope>
</reference>
<dbReference type="AlphaFoldDB" id="A0A1I7Z8F9"/>
<organism evidence="2 3">
    <name type="scientific">Steinernema glaseri</name>
    <dbReference type="NCBI Taxonomy" id="37863"/>
    <lineage>
        <taxon>Eukaryota</taxon>
        <taxon>Metazoa</taxon>
        <taxon>Ecdysozoa</taxon>
        <taxon>Nematoda</taxon>
        <taxon>Chromadorea</taxon>
        <taxon>Rhabditida</taxon>
        <taxon>Tylenchina</taxon>
        <taxon>Panagrolaimomorpha</taxon>
        <taxon>Strongyloidoidea</taxon>
        <taxon>Steinernematidae</taxon>
        <taxon>Steinernema</taxon>
    </lineage>
</organism>
<accession>A0A1I7Z8F9</accession>
<sequence length="126" mass="13555">VGLSAGIRPGRAAEGHGGGAGGVHEHVVEGAVFVEDLVTRGLATLHADPSSEVEEGPQGIGGQCDHGVLLLRTRLRDASERVERLRKVRSGEAAWDEWLPKGARSRGVRRLLKQCLEGRLTLRRPK</sequence>
<dbReference type="WBParaSite" id="L893_g2365.t1">
    <property type="protein sequence ID" value="L893_g2365.t1"/>
    <property type="gene ID" value="L893_g2365"/>
</dbReference>
<feature type="region of interest" description="Disordered" evidence="1">
    <location>
        <begin position="1"/>
        <end position="23"/>
    </location>
</feature>